<dbReference type="GO" id="GO:0046930">
    <property type="term" value="C:pore complex"/>
    <property type="evidence" value="ECO:0007669"/>
    <property type="project" value="InterPro"/>
</dbReference>
<dbReference type="GO" id="GO:0042151">
    <property type="term" value="C:nematocyst"/>
    <property type="evidence" value="ECO:0007669"/>
    <property type="project" value="UniProtKB-SubCell"/>
</dbReference>
<sequence length="215" mass="23802">MSRLITVFILVTMIYAVIAFPSKKNKEGDEKEEKRSPLAVAGAVIEGGNLAMSVLEKVLKAIGDVSRKIAIGVDNESGKPWTAINTYFRSGTSDIILPHEVKSGKALLYNSQKNRGPVATGVVGVLTYAMSDGNTLAVLFSVPYDYNLYSNWWNVRVYSGKQRATQYMYEKLYYDYSPFKGDNGWHSRNLGYGLKCRGFMNSSGKAVLEIQVSQA</sequence>
<comment type="similarity">
    <text evidence="4">Belongs to the actinoporin family. Sea anemone subfamily.</text>
</comment>
<gene>
    <name evidence="15" type="primary">U-AITX-Oulsp70</name>
</gene>
<keyword evidence="5" id="KW-0964">Secreted</keyword>
<dbReference type="SUPFAM" id="SSF63724">
    <property type="entry name" value="Cytolysin/lectin"/>
    <property type="match status" value="1"/>
</dbReference>
<evidence type="ECO:0000256" key="12">
    <source>
        <dbReference type="ARBA" id="ARBA00034502"/>
    </source>
</evidence>
<accession>A0A679KL36</accession>
<dbReference type="GO" id="GO:0046931">
    <property type="term" value="P:pore complex assembly"/>
    <property type="evidence" value="ECO:0007669"/>
    <property type="project" value="InterPro"/>
</dbReference>
<comment type="subunit">
    <text evidence="12">Octamer or nonamer in membranes. Monomer in the soluble state.</text>
</comment>
<comment type="subcellular location">
    <subcellularLocation>
        <location evidence="2">Nematocyst</location>
    </subcellularLocation>
    <subcellularLocation>
        <location evidence="3">Secreted</location>
    </subcellularLocation>
    <subcellularLocation>
        <location evidence="1">Target cell membrane</location>
    </subcellularLocation>
</comment>
<dbReference type="PANTHER" id="PTHR40388">
    <property type="entry name" value="BRYOPORIN"/>
    <property type="match status" value="1"/>
</dbReference>
<dbReference type="GO" id="GO:0015267">
    <property type="term" value="F:channel activity"/>
    <property type="evidence" value="ECO:0007669"/>
    <property type="project" value="InterPro"/>
</dbReference>
<evidence type="ECO:0000256" key="5">
    <source>
        <dbReference type="ARBA" id="ARBA00022525"/>
    </source>
</evidence>
<keyword evidence="9" id="KW-0472">Membrane</keyword>
<keyword evidence="14" id="KW-0732">Signal</keyword>
<feature type="signal peptide" evidence="14">
    <location>
        <begin position="1"/>
        <end position="19"/>
    </location>
</feature>
<evidence type="ECO:0000313" key="15">
    <source>
        <dbReference type="EMBL" id="CAA2284939.1"/>
    </source>
</evidence>
<dbReference type="FunFam" id="2.60.270.20:FF:000001">
    <property type="entry name" value="DELTA-actitoxin-Afr1a"/>
    <property type="match status" value="1"/>
</dbReference>
<evidence type="ECO:0000256" key="9">
    <source>
        <dbReference type="ARBA" id="ARBA00023136"/>
    </source>
</evidence>
<dbReference type="InterPro" id="IPR015926">
    <property type="entry name" value="Cytolysin/lectin"/>
</dbReference>
<evidence type="ECO:0000256" key="3">
    <source>
        <dbReference type="ARBA" id="ARBA00004613"/>
    </source>
</evidence>
<comment type="function">
    <text evidence="13">Pore-forming protein that forms cations-selective hydrophilic pores of around 1 nm and causes cardiac stimulation and cytolysis. Pore formation is a multi-step process that involves specific recognition of membrane sphingomyelin (but neither cholesterol nor phosphatidylcholine) using aromatic rich region and adjacent phosphocholine (POC) binding site, firm binding to the membrane (mainly driven by hydrophobic interactions) accompanied by the transfer of the N-terminal region to the lipid-water interface and finally pore formation after oligomerization of monomers. Cytolytic effects include red blood cells hemolysis, platelet aggregation and lysis, cytotoxic and cytostatic effects on fibroblasts. Lethality in mammals has been ascribed to severe vasospasm of coronary vessels, cardiac arrhythmia, and inotropic effects.</text>
</comment>
<dbReference type="AlphaFoldDB" id="A0A679KL36"/>
<dbReference type="EMBL" id="LR743520">
    <property type="protein sequence ID" value="CAA2284939.1"/>
    <property type="molecule type" value="mRNA"/>
</dbReference>
<dbReference type="GO" id="GO:0005576">
    <property type="term" value="C:extracellular region"/>
    <property type="evidence" value="ECO:0007669"/>
    <property type="project" value="UniProtKB-SubCell"/>
</dbReference>
<name>A0A679KL36_OULSP</name>
<evidence type="ECO:0000256" key="11">
    <source>
        <dbReference type="ARBA" id="ARBA00023331"/>
    </source>
</evidence>
<dbReference type="SMR" id="A0A679KL36"/>
<dbReference type="GO" id="GO:0090729">
    <property type="term" value="F:toxin activity"/>
    <property type="evidence" value="ECO:0007669"/>
    <property type="project" value="UniProtKB-KW"/>
</dbReference>
<keyword evidence="10" id="KW-1053">Target membrane</keyword>
<evidence type="ECO:0000256" key="2">
    <source>
        <dbReference type="ARBA" id="ARBA00004532"/>
    </source>
</evidence>
<evidence type="ECO:0000256" key="6">
    <source>
        <dbReference type="ARBA" id="ARBA00022537"/>
    </source>
</evidence>
<protein>
    <submittedName>
        <fullName evidence="15">mRNA</fullName>
    </submittedName>
</protein>
<evidence type="ECO:0000256" key="10">
    <source>
        <dbReference type="ARBA" id="ARBA00023298"/>
    </source>
</evidence>
<dbReference type="PANTHER" id="PTHR40388:SF1">
    <property type="entry name" value="BRYOPORIN"/>
    <property type="match status" value="1"/>
</dbReference>
<organism evidence="15">
    <name type="scientific">Oulactis sp.</name>
    <name type="common">Sea anemone</name>
    <dbReference type="NCBI Taxonomy" id="2093647"/>
    <lineage>
        <taxon>Eukaryota</taxon>
        <taxon>Metazoa</taxon>
        <taxon>Cnidaria</taxon>
        <taxon>Anthozoa</taxon>
        <taxon>Hexacorallia</taxon>
        <taxon>Actiniaria</taxon>
        <taxon>Actiniidae</taxon>
        <taxon>Oulactis</taxon>
    </lineage>
</organism>
<evidence type="ECO:0000256" key="13">
    <source>
        <dbReference type="ARBA" id="ARBA00059641"/>
    </source>
</evidence>
<evidence type="ECO:0000256" key="1">
    <source>
        <dbReference type="ARBA" id="ARBA00004175"/>
    </source>
</evidence>
<dbReference type="EMBL" id="LR743519">
    <property type="protein sequence ID" value="CAA2284938.1"/>
    <property type="molecule type" value="mRNA"/>
</dbReference>
<evidence type="ECO:0000256" key="7">
    <source>
        <dbReference type="ARBA" id="ARBA00022656"/>
    </source>
</evidence>
<dbReference type="Gene3D" id="2.60.270.20">
    <property type="entry name" value="Cytolysin/lectin"/>
    <property type="match status" value="1"/>
</dbReference>
<keyword evidence="6" id="KW-1052">Target cell membrane</keyword>
<dbReference type="GO" id="GO:0042802">
    <property type="term" value="F:identical protein binding"/>
    <property type="evidence" value="ECO:0007669"/>
    <property type="project" value="UniProtKB-ARBA"/>
</dbReference>
<dbReference type="GO" id="GO:0044218">
    <property type="term" value="C:other organism cell membrane"/>
    <property type="evidence" value="ECO:0007669"/>
    <property type="project" value="UniProtKB-KW"/>
</dbReference>
<dbReference type="GO" id="GO:0051715">
    <property type="term" value="P:cytolysis in another organism"/>
    <property type="evidence" value="ECO:0007669"/>
    <property type="project" value="InterPro"/>
</dbReference>
<dbReference type="GO" id="GO:0006812">
    <property type="term" value="P:monoatomic cation transport"/>
    <property type="evidence" value="ECO:0007669"/>
    <property type="project" value="InterPro"/>
</dbReference>
<feature type="chain" id="PRO_5036162603" evidence="14">
    <location>
        <begin position="20"/>
        <end position="215"/>
    </location>
</feature>
<evidence type="ECO:0000256" key="14">
    <source>
        <dbReference type="SAM" id="SignalP"/>
    </source>
</evidence>
<evidence type="ECO:0000256" key="4">
    <source>
        <dbReference type="ARBA" id="ARBA00008399"/>
    </source>
</evidence>
<reference evidence="15" key="1">
    <citation type="submission" date="2019-12" db="EMBL/GenBank/DDBJ databases">
        <authorList>
            <person name="Mitchell L M."/>
        </authorList>
    </citation>
    <scope>NUCLEOTIDE SEQUENCE</scope>
    <source>
        <tissue evidence="15">Tentacle</tissue>
    </source>
</reference>
<evidence type="ECO:0000256" key="8">
    <source>
        <dbReference type="ARBA" id="ARBA00022852"/>
    </source>
</evidence>
<keyword evidence="7" id="KW-0800">Toxin</keyword>
<keyword evidence="11" id="KW-0166">Nematocyst</keyword>
<dbReference type="InterPro" id="IPR050677">
    <property type="entry name" value="Actinoporin_PFT"/>
</dbReference>
<dbReference type="InterPro" id="IPR009104">
    <property type="entry name" value="Anemon_actinoporin-like"/>
</dbReference>
<dbReference type="Pfam" id="PF06369">
    <property type="entry name" value="Anemone_cytotox"/>
    <property type="match status" value="1"/>
</dbReference>
<proteinExistence type="evidence at transcript level"/>
<keyword evidence="8" id="KW-0204">Cytolysis</keyword>